<evidence type="ECO:0000256" key="1">
    <source>
        <dbReference type="SAM" id="Phobius"/>
    </source>
</evidence>
<accession>A0A858Q7M9</accession>
<evidence type="ECO:0000313" key="2">
    <source>
        <dbReference type="EMBL" id="QJD29912.1"/>
    </source>
</evidence>
<dbReference type="KEGG" id="metu:GNH96_07945"/>
<protein>
    <submittedName>
        <fullName evidence="2">Uncharacterized protein</fullName>
    </submittedName>
</protein>
<feature type="transmembrane region" description="Helical" evidence="1">
    <location>
        <begin position="37"/>
        <end position="56"/>
    </location>
</feature>
<feature type="transmembrane region" description="Helical" evidence="1">
    <location>
        <begin position="12"/>
        <end position="30"/>
    </location>
</feature>
<dbReference type="Proteomes" id="UP000503004">
    <property type="component" value="Chromosome"/>
</dbReference>
<proteinExistence type="predicted"/>
<sequence>MPFKFDLNTFIGHPLLTSLLVADIGILMFMPLVRPPVVLNILFVGGLIYLSMYFGAKLVTRE</sequence>
<evidence type="ECO:0000313" key="3">
    <source>
        <dbReference type="Proteomes" id="UP000503004"/>
    </source>
</evidence>
<gene>
    <name evidence="2" type="ORF">GNH96_07945</name>
</gene>
<reference evidence="3" key="1">
    <citation type="submission" date="2019-12" db="EMBL/GenBank/DDBJ databases">
        <authorList>
            <person name="Awala S.I."/>
            <person name="Rhee S.K."/>
        </authorList>
    </citation>
    <scope>NUCLEOTIDE SEQUENCE [LARGE SCALE GENOMIC DNA]</scope>
    <source>
        <strain evidence="3">IM1</strain>
    </source>
</reference>
<keyword evidence="1" id="KW-0472">Membrane</keyword>
<keyword evidence="3" id="KW-1185">Reference proteome</keyword>
<organism evidence="2 3">
    <name type="scientific">Methylococcus geothermalis</name>
    <dbReference type="NCBI Taxonomy" id="2681310"/>
    <lineage>
        <taxon>Bacteria</taxon>
        <taxon>Pseudomonadati</taxon>
        <taxon>Pseudomonadota</taxon>
        <taxon>Gammaproteobacteria</taxon>
        <taxon>Methylococcales</taxon>
        <taxon>Methylococcaceae</taxon>
        <taxon>Methylococcus</taxon>
    </lineage>
</organism>
<name>A0A858Q7M9_9GAMM</name>
<dbReference type="EMBL" id="CP046565">
    <property type="protein sequence ID" value="QJD29912.1"/>
    <property type="molecule type" value="Genomic_DNA"/>
</dbReference>
<keyword evidence="1" id="KW-0812">Transmembrane</keyword>
<dbReference type="RefSeq" id="WP_169603192.1">
    <property type="nucleotide sequence ID" value="NZ_CP046565.1"/>
</dbReference>
<keyword evidence="1" id="KW-1133">Transmembrane helix</keyword>
<dbReference type="AlphaFoldDB" id="A0A858Q7M9"/>